<dbReference type="RefSeq" id="WP_112059205.1">
    <property type="nucleotide sequence ID" value="NZ_UAWL01000020.1"/>
</dbReference>
<reference evidence="2 3" key="1">
    <citation type="submission" date="2018-06" db="EMBL/GenBank/DDBJ databases">
        <authorList>
            <consortium name="Pathogen Informatics"/>
            <person name="Doyle S."/>
        </authorList>
    </citation>
    <scope>NUCLEOTIDE SEQUENCE [LARGE SCALE GENOMIC DNA]</scope>
    <source>
        <strain evidence="2 3">NCTC13102</strain>
    </source>
</reference>
<proteinExistence type="predicted"/>
<organism evidence="2 3">
    <name type="scientific">Helicobacter fennelliae</name>
    <dbReference type="NCBI Taxonomy" id="215"/>
    <lineage>
        <taxon>Bacteria</taxon>
        <taxon>Pseudomonadati</taxon>
        <taxon>Campylobacterota</taxon>
        <taxon>Epsilonproteobacteria</taxon>
        <taxon>Campylobacterales</taxon>
        <taxon>Helicobacteraceae</taxon>
        <taxon>Helicobacter</taxon>
    </lineage>
</organism>
<keyword evidence="1" id="KW-0472">Membrane</keyword>
<dbReference type="Proteomes" id="UP000250166">
    <property type="component" value="Unassembled WGS sequence"/>
</dbReference>
<gene>
    <name evidence="2" type="ORF">NCTC13102_02125</name>
</gene>
<dbReference type="AlphaFoldDB" id="A0A2X3ERG1"/>
<evidence type="ECO:0000256" key="1">
    <source>
        <dbReference type="SAM" id="Phobius"/>
    </source>
</evidence>
<name>A0A2X3ERG1_9HELI</name>
<accession>A0A2X3ERG1</accession>
<evidence type="ECO:0000313" key="2">
    <source>
        <dbReference type="EMBL" id="SQC36315.1"/>
    </source>
</evidence>
<feature type="transmembrane region" description="Helical" evidence="1">
    <location>
        <begin position="21"/>
        <end position="41"/>
    </location>
</feature>
<protein>
    <submittedName>
        <fullName evidence="2">ComB3 competence protein</fullName>
    </submittedName>
</protein>
<evidence type="ECO:0000313" key="3">
    <source>
        <dbReference type="Proteomes" id="UP000250166"/>
    </source>
</evidence>
<sequence length="87" mass="10162">MIEIDNFREITKKDKVYLPRTNIGLGRNALLIALLFGGVLWLVFTWWAIPMFVVILLVLCAFEFLDEDIYDILAIKFKSKTKNTFYA</sequence>
<keyword evidence="1" id="KW-1133">Transmembrane helix</keyword>
<feature type="transmembrane region" description="Helical" evidence="1">
    <location>
        <begin position="47"/>
        <end position="65"/>
    </location>
</feature>
<dbReference type="EMBL" id="UAWL01000020">
    <property type="protein sequence ID" value="SQC36315.1"/>
    <property type="molecule type" value="Genomic_DNA"/>
</dbReference>
<keyword evidence="1" id="KW-0812">Transmembrane</keyword>